<dbReference type="EMBL" id="LTAN01000002">
    <property type="protein sequence ID" value="OBR13834.1"/>
    <property type="molecule type" value="Genomic_DNA"/>
</dbReference>
<comment type="caution">
    <text evidence="2">The sequence shown here is derived from an EMBL/GenBank/DDBJ whole genome shotgun (WGS) entry which is preliminary data.</text>
</comment>
<sequence>MTTRPGTPKDMGLEPKVESKGWGDPRLSAAVPLGLASKRESNRRRGGGGEGGGGIEPQRGSQSRHIASWASRLGLSVRFKDGDNEKELPPVVRSSLGRNGFVSPQERPAVGCSDSRGVHPHVAQAIELVA</sequence>
<keyword evidence="3" id="KW-1185">Reference proteome</keyword>
<reference evidence="3" key="1">
    <citation type="journal article" date="2017" name="BMC Genomics">
        <title>Gapless genome assembly of Colletotrichum higginsianum reveals chromosome structure and association of transposable elements with secondary metabolite gene clusters.</title>
        <authorList>
            <person name="Dallery J.-F."/>
            <person name="Lapalu N."/>
            <person name="Zampounis A."/>
            <person name="Pigne S."/>
            <person name="Luyten I."/>
            <person name="Amselem J."/>
            <person name="Wittenberg A.H.J."/>
            <person name="Zhou S."/>
            <person name="de Queiroz M.V."/>
            <person name="Robin G.P."/>
            <person name="Auger A."/>
            <person name="Hainaut M."/>
            <person name="Henrissat B."/>
            <person name="Kim K.-T."/>
            <person name="Lee Y.-H."/>
            <person name="Lespinet O."/>
            <person name="Schwartz D.C."/>
            <person name="Thon M.R."/>
            <person name="O'Connell R.J."/>
        </authorList>
    </citation>
    <scope>NUCLEOTIDE SEQUENCE [LARGE SCALE GENOMIC DNA]</scope>
    <source>
        <strain evidence="3">IMI 349063</strain>
    </source>
</reference>
<evidence type="ECO:0000313" key="3">
    <source>
        <dbReference type="Proteomes" id="UP000092177"/>
    </source>
</evidence>
<name>A0A1B7YPF9_COLHI</name>
<dbReference type="GeneID" id="28861642"/>
<proteinExistence type="predicted"/>
<dbReference type="AlphaFoldDB" id="A0A1B7YPF9"/>
<accession>A0A1B7YPF9</accession>
<protein>
    <submittedName>
        <fullName evidence="2">Uncharacterized protein</fullName>
    </submittedName>
</protein>
<gene>
    <name evidence="2" type="ORF">CH63R_02560</name>
</gene>
<feature type="region of interest" description="Disordered" evidence="1">
    <location>
        <begin position="81"/>
        <end position="116"/>
    </location>
</feature>
<dbReference type="VEuPathDB" id="FungiDB:CH63R_02560"/>
<feature type="region of interest" description="Disordered" evidence="1">
    <location>
        <begin position="1"/>
        <end position="67"/>
    </location>
</feature>
<dbReference type="KEGG" id="chig:CH63R_02560"/>
<evidence type="ECO:0000313" key="2">
    <source>
        <dbReference type="EMBL" id="OBR13834.1"/>
    </source>
</evidence>
<evidence type="ECO:0000256" key="1">
    <source>
        <dbReference type="SAM" id="MobiDB-lite"/>
    </source>
</evidence>
<feature type="compositionally biased region" description="Basic and acidic residues" evidence="1">
    <location>
        <begin position="11"/>
        <end position="23"/>
    </location>
</feature>
<dbReference type="RefSeq" id="XP_018162351.1">
    <property type="nucleotide sequence ID" value="XM_018297535.1"/>
</dbReference>
<organism evidence="2 3">
    <name type="scientific">Colletotrichum higginsianum (strain IMI 349063)</name>
    <name type="common">Crucifer anthracnose fungus</name>
    <dbReference type="NCBI Taxonomy" id="759273"/>
    <lineage>
        <taxon>Eukaryota</taxon>
        <taxon>Fungi</taxon>
        <taxon>Dikarya</taxon>
        <taxon>Ascomycota</taxon>
        <taxon>Pezizomycotina</taxon>
        <taxon>Sordariomycetes</taxon>
        <taxon>Hypocreomycetidae</taxon>
        <taxon>Glomerellales</taxon>
        <taxon>Glomerellaceae</taxon>
        <taxon>Colletotrichum</taxon>
        <taxon>Colletotrichum destructivum species complex</taxon>
    </lineage>
</organism>
<dbReference type="Proteomes" id="UP000092177">
    <property type="component" value="Chromosome 2"/>
</dbReference>